<reference evidence="5 6" key="1">
    <citation type="submission" date="2019-03" db="EMBL/GenBank/DDBJ databases">
        <title>Genomic Encyclopedia of Archaeal and Bacterial Type Strains, Phase II (KMG-II): from individual species to whole genera.</title>
        <authorList>
            <person name="Goeker M."/>
        </authorList>
    </citation>
    <scope>NUCLEOTIDE SEQUENCE [LARGE SCALE GENOMIC DNA]</scope>
    <source>
        <strain evidence="5 6">DSM 19035</strain>
    </source>
</reference>
<dbReference type="SMART" id="SM00342">
    <property type="entry name" value="HTH_ARAC"/>
    <property type="match status" value="1"/>
</dbReference>
<keyword evidence="1" id="KW-0805">Transcription regulation</keyword>
<organism evidence="5 6">
    <name type="scientific">Pedobacter metabolipauper</name>
    <dbReference type="NCBI Taxonomy" id="425513"/>
    <lineage>
        <taxon>Bacteria</taxon>
        <taxon>Pseudomonadati</taxon>
        <taxon>Bacteroidota</taxon>
        <taxon>Sphingobacteriia</taxon>
        <taxon>Sphingobacteriales</taxon>
        <taxon>Sphingobacteriaceae</taxon>
        <taxon>Pedobacter</taxon>
    </lineage>
</organism>
<accession>A0A4V3D0Q4</accession>
<dbReference type="PRINTS" id="PR00032">
    <property type="entry name" value="HTHARAC"/>
</dbReference>
<sequence length="326" mass="37109">MTQSGEVTTLKGESTDQIFNLKREASIYYSDSLSTFNDIKSAFIKSAGNSSLQMVFLLKGKLNGYLTGSKKACLTFAEQQHNILLINEKLQLQIKTETHEAIFIRIDPAFLSMYIPADHLGYLNLKDGMQKNEPALFSGCNLHMTSEIAAILNALRTSEHTGFCGKLFLESKILELLVLQLSQFELRKDDPAVRQLKEEELDKMHEVKEFLMNNMNQQFSLRSLAHMVGTNEFNLKRDFKLAFGTTVFGYLTDYKMTLAKRMLIEKDVTIAEVSEKTGYKYATHFSSAFKKYFGYLPNKIKSGKLSLLILIEDFSVVFENFVTMIP</sequence>
<gene>
    <name evidence="5" type="ORF">ATK78_4273</name>
</gene>
<dbReference type="OrthoDB" id="799767at2"/>
<dbReference type="InterPro" id="IPR018060">
    <property type="entry name" value="HTH_AraC"/>
</dbReference>
<evidence type="ECO:0000259" key="4">
    <source>
        <dbReference type="PROSITE" id="PS01124"/>
    </source>
</evidence>
<name>A0A4V3D0Q4_9SPHI</name>
<dbReference type="PANTHER" id="PTHR47893:SF1">
    <property type="entry name" value="REGULATORY PROTEIN PCHR"/>
    <property type="match status" value="1"/>
</dbReference>
<keyword evidence="6" id="KW-1185">Reference proteome</keyword>
<feature type="domain" description="HTH araC/xylS-type" evidence="4">
    <location>
        <begin position="205"/>
        <end position="303"/>
    </location>
</feature>
<dbReference type="SUPFAM" id="SSF46689">
    <property type="entry name" value="Homeodomain-like"/>
    <property type="match status" value="2"/>
</dbReference>
<keyword evidence="3" id="KW-0804">Transcription</keyword>
<evidence type="ECO:0000256" key="2">
    <source>
        <dbReference type="ARBA" id="ARBA00023125"/>
    </source>
</evidence>
<proteinExistence type="predicted"/>
<dbReference type="InterPro" id="IPR053142">
    <property type="entry name" value="PchR_regulatory_protein"/>
</dbReference>
<dbReference type="Proteomes" id="UP000295620">
    <property type="component" value="Unassembled WGS sequence"/>
</dbReference>
<dbReference type="Pfam" id="PF12833">
    <property type="entry name" value="HTH_18"/>
    <property type="match status" value="1"/>
</dbReference>
<dbReference type="AlphaFoldDB" id="A0A4V3D0Q4"/>
<dbReference type="PANTHER" id="PTHR47893">
    <property type="entry name" value="REGULATORY PROTEIN PCHR"/>
    <property type="match status" value="1"/>
</dbReference>
<evidence type="ECO:0000256" key="1">
    <source>
        <dbReference type="ARBA" id="ARBA00023015"/>
    </source>
</evidence>
<dbReference type="EMBL" id="SNYC01000008">
    <property type="protein sequence ID" value="TDQ06616.1"/>
    <property type="molecule type" value="Genomic_DNA"/>
</dbReference>
<dbReference type="RefSeq" id="WP_133578068.1">
    <property type="nucleotide sequence ID" value="NZ_SNYC01000008.1"/>
</dbReference>
<dbReference type="PROSITE" id="PS01124">
    <property type="entry name" value="HTH_ARAC_FAMILY_2"/>
    <property type="match status" value="1"/>
</dbReference>
<dbReference type="PROSITE" id="PS00041">
    <property type="entry name" value="HTH_ARAC_FAMILY_1"/>
    <property type="match status" value="1"/>
</dbReference>
<protein>
    <submittedName>
        <fullName evidence="5">AraC-like DNA-binding protein</fullName>
    </submittedName>
</protein>
<dbReference type="GO" id="GO:0043565">
    <property type="term" value="F:sequence-specific DNA binding"/>
    <property type="evidence" value="ECO:0007669"/>
    <property type="project" value="InterPro"/>
</dbReference>
<evidence type="ECO:0000313" key="5">
    <source>
        <dbReference type="EMBL" id="TDQ06616.1"/>
    </source>
</evidence>
<dbReference type="InterPro" id="IPR020449">
    <property type="entry name" value="Tscrpt_reg_AraC-type_HTH"/>
</dbReference>
<dbReference type="InterPro" id="IPR009057">
    <property type="entry name" value="Homeodomain-like_sf"/>
</dbReference>
<dbReference type="GO" id="GO:0003700">
    <property type="term" value="F:DNA-binding transcription factor activity"/>
    <property type="evidence" value="ECO:0007669"/>
    <property type="project" value="InterPro"/>
</dbReference>
<keyword evidence="2 5" id="KW-0238">DNA-binding</keyword>
<comment type="caution">
    <text evidence="5">The sequence shown here is derived from an EMBL/GenBank/DDBJ whole genome shotgun (WGS) entry which is preliminary data.</text>
</comment>
<evidence type="ECO:0000256" key="3">
    <source>
        <dbReference type="ARBA" id="ARBA00023163"/>
    </source>
</evidence>
<dbReference type="Gene3D" id="1.10.10.60">
    <property type="entry name" value="Homeodomain-like"/>
    <property type="match status" value="1"/>
</dbReference>
<dbReference type="InterPro" id="IPR018062">
    <property type="entry name" value="HTH_AraC-typ_CS"/>
</dbReference>
<evidence type="ECO:0000313" key="6">
    <source>
        <dbReference type="Proteomes" id="UP000295620"/>
    </source>
</evidence>